<sequence>MITVFAHGGWGRAQLCAVPGPEQGPAIPLPQWLDRNQWQFQGFMNQCHLLFQVHPQICASDQANIALVISLLTGDALDWASPLLEDHSPVLLDWDAFLQLMSTIFDDLH</sequence>
<organism evidence="2 3">
    <name type="scientific">Terrapene triunguis</name>
    <name type="common">Three-toed box turtle</name>
    <dbReference type="NCBI Taxonomy" id="2587831"/>
    <lineage>
        <taxon>Eukaryota</taxon>
        <taxon>Metazoa</taxon>
        <taxon>Chordata</taxon>
        <taxon>Craniata</taxon>
        <taxon>Vertebrata</taxon>
        <taxon>Euteleostomi</taxon>
        <taxon>Archelosauria</taxon>
        <taxon>Testudinata</taxon>
        <taxon>Testudines</taxon>
        <taxon>Cryptodira</taxon>
        <taxon>Durocryptodira</taxon>
        <taxon>Testudinoidea</taxon>
        <taxon>Emydidae</taxon>
        <taxon>Terrapene</taxon>
    </lineage>
</organism>
<reference evidence="2" key="1">
    <citation type="submission" date="2025-08" db="UniProtKB">
        <authorList>
            <consortium name="Ensembl"/>
        </authorList>
    </citation>
    <scope>IDENTIFICATION</scope>
</reference>
<keyword evidence="3" id="KW-1185">Reference proteome</keyword>
<protein>
    <recommendedName>
        <fullName evidence="1">DUF4939 domain-containing protein</fullName>
    </recommendedName>
</protein>
<dbReference type="Ensembl" id="ENSTMTT00000006434.1">
    <property type="protein sequence ID" value="ENSTMTP00000006231.1"/>
    <property type="gene ID" value="ENSTMTG00000004574.1"/>
</dbReference>
<proteinExistence type="predicted"/>
<accession>A0A674I9Z9</accession>
<feature type="domain" description="DUF4939" evidence="1">
    <location>
        <begin position="26"/>
        <end position="105"/>
    </location>
</feature>
<dbReference type="InterPro" id="IPR032549">
    <property type="entry name" value="DUF4939"/>
</dbReference>
<evidence type="ECO:0000313" key="2">
    <source>
        <dbReference type="Ensembl" id="ENSTMTP00000006231.1"/>
    </source>
</evidence>
<dbReference type="Pfam" id="PF16297">
    <property type="entry name" value="DUF4939"/>
    <property type="match status" value="1"/>
</dbReference>
<evidence type="ECO:0000313" key="3">
    <source>
        <dbReference type="Proteomes" id="UP000472274"/>
    </source>
</evidence>
<dbReference type="Proteomes" id="UP000472274">
    <property type="component" value="Unplaced"/>
</dbReference>
<evidence type="ECO:0000259" key="1">
    <source>
        <dbReference type="Pfam" id="PF16297"/>
    </source>
</evidence>
<dbReference type="InParanoid" id="A0A674I9Z9"/>
<dbReference type="GeneTree" id="ENSGT00990000205100"/>
<name>A0A674I9Z9_9SAUR</name>
<reference evidence="2" key="2">
    <citation type="submission" date="2025-09" db="UniProtKB">
        <authorList>
            <consortium name="Ensembl"/>
        </authorList>
    </citation>
    <scope>IDENTIFICATION</scope>
</reference>
<dbReference type="AlphaFoldDB" id="A0A674I9Z9"/>